<dbReference type="PRINTS" id="PR00411">
    <property type="entry name" value="PNDRDTASEI"/>
</dbReference>
<dbReference type="InterPro" id="IPR023753">
    <property type="entry name" value="FAD/NAD-binding_dom"/>
</dbReference>
<dbReference type="InterPro" id="IPR006258">
    <property type="entry name" value="Lipoamide_DH"/>
</dbReference>
<accession>A0A2Z5Y2M1</accession>
<keyword evidence="4 14" id="KW-0285">Flavoprotein</keyword>
<dbReference type="InterPro" id="IPR001100">
    <property type="entry name" value="Pyr_nuc-diS_OxRdtase"/>
</dbReference>
<evidence type="ECO:0000256" key="13">
    <source>
        <dbReference type="PIRSR" id="PIRSR000350-4"/>
    </source>
</evidence>
<reference evidence="17 18" key="1">
    <citation type="submission" date="2018-01" db="EMBL/GenBank/DDBJ databases">
        <title>Whole genome sequence of Melissococcus plutonius DAT561.</title>
        <authorList>
            <person name="Okumura K."/>
            <person name="Takamatsu D."/>
            <person name="Okura M."/>
        </authorList>
    </citation>
    <scope>NUCLEOTIDE SEQUENCE [LARGE SCALE GENOMIC DNA]</scope>
    <source>
        <strain evidence="17 18">DAT561</strain>
    </source>
</reference>
<dbReference type="NCBIfam" id="TIGR01350">
    <property type="entry name" value="lipoamide_DH"/>
    <property type="match status" value="1"/>
</dbReference>
<dbReference type="InterPro" id="IPR050151">
    <property type="entry name" value="Class-I_Pyr_Nuc-Dis_Oxidored"/>
</dbReference>
<evidence type="ECO:0000256" key="5">
    <source>
        <dbReference type="ARBA" id="ARBA00022827"/>
    </source>
</evidence>
<dbReference type="InterPro" id="IPR004099">
    <property type="entry name" value="Pyr_nucl-diS_OxRdtase_dimer"/>
</dbReference>
<dbReference type="GO" id="GO:0050660">
    <property type="term" value="F:flavin adenine dinucleotide binding"/>
    <property type="evidence" value="ECO:0007669"/>
    <property type="project" value="InterPro"/>
</dbReference>
<comment type="catalytic activity">
    <reaction evidence="10 14">
        <text>N(6)-[(R)-dihydrolipoyl]-L-lysyl-[protein] + NAD(+) = N(6)-[(R)-lipoyl]-L-lysyl-[protein] + NADH + H(+)</text>
        <dbReference type="Rhea" id="RHEA:15045"/>
        <dbReference type="Rhea" id="RHEA-COMP:10474"/>
        <dbReference type="Rhea" id="RHEA-COMP:10475"/>
        <dbReference type="ChEBI" id="CHEBI:15378"/>
        <dbReference type="ChEBI" id="CHEBI:57540"/>
        <dbReference type="ChEBI" id="CHEBI:57945"/>
        <dbReference type="ChEBI" id="CHEBI:83099"/>
        <dbReference type="ChEBI" id="CHEBI:83100"/>
        <dbReference type="EC" id="1.8.1.4"/>
    </reaction>
</comment>
<dbReference type="Pfam" id="PF02852">
    <property type="entry name" value="Pyr_redox_dim"/>
    <property type="match status" value="1"/>
</dbReference>
<evidence type="ECO:0000256" key="14">
    <source>
        <dbReference type="RuleBase" id="RU003692"/>
    </source>
</evidence>
<dbReference type="EMBL" id="AP018492">
    <property type="protein sequence ID" value="BBC61105.1"/>
    <property type="molecule type" value="Genomic_DNA"/>
</dbReference>
<evidence type="ECO:0000256" key="6">
    <source>
        <dbReference type="ARBA" id="ARBA00023002"/>
    </source>
</evidence>
<dbReference type="GeneID" id="57043543"/>
<feature type="active site" description="Proton acceptor" evidence="11">
    <location>
        <position position="447"/>
    </location>
</feature>
<dbReference type="PANTHER" id="PTHR22912">
    <property type="entry name" value="DISULFIDE OXIDOREDUCTASE"/>
    <property type="match status" value="1"/>
</dbReference>
<dbReference type="PRINTS" id="PR00368">
    <property type="entry name" value="FADPNR"/>
</dbReference>
<keyword evidence="17" id="KW-0670">Pyruvate</keyword>
<evidence type="ECO:0000313" key="18">
    <source>
        <dbReference type="Proteomes" id="UP000269226"/>
    </source>
</evidence>
<evidence type="ECO:0000256" key="10">
    <source>
        <dbReference type="ARBA" id="ARBA00049187"/>
    </source>
</evidence>
<dbReference type="InterPro" id="IPR016156">
    <property type="entry name" value="FAD/NAD-linked_Rdtase_dimer_sf"/>
</dbReference>
<feature type="domain" description="FAD/NAD(P)-binding" evidence="16">
    <location>
        <begin position="11"/>
        <end position="330"/>
    </location>
</feature>
<evidence type="ECO:0000256" key="11">
    <source>
        <dbReference type="PIRSR" id="PIRSR000350-2"/>
    </source>
</evidence>
<feature type="domain" description="Pyridine nucleotide-disulphide oxidoreductase dimerisation" evidence="15">
    <location>
        <begin position="349"/>
        <end position="453"/>
    </location>
</feature>
<evidence type="ECO:0000256" key="12">
    <source>
        <dbReference type="PIRSR" id="PIRSR000350-3"/>
    </source>
</evidence>
<feature type="binding site" evidence="12">
    <location>
        <position position="207"/>
    </location>
    <ligand>
        <name>NAD(+)</name>
        <dbReference type="ChEBI" id="CHEBI:57540"/>
    </ligand>
</feature>
<sequence>MVVGDFAIELDTIVIGAGPGGYVAAIRAAEMGQKVAIIEREYIGGVCLNVGCIPSKALIAAGHHYRESLDSTLFGVSSKEVTLDFEKTQEWKQKEVVNKLTGGVGFLLKKHQVEILEGEAFFVDDHTLRVIHPDSAQTYSFNNAIIATGSRPIEIPGFKFGGRVLDSTGGLGLKEVPKKFVIIGGGVIGAELGGAYANLGADVTILEGTSSILPTFEKDMVELVLNEFKQKGMTIVTSAMAKEAVDNGDSVTVRYEVDGKEQSITADYVMVTVGRRPNTDDLGLEQAGVEVGERGLIHVDEQGRTNIPSIYAIGDIVPGAALAHKASYEAKIAAEAISGKKVAVDYKAMPSVAFTDPELATVGMTITEAKEAGLEATAYKFPFSGNGRALSLGQPEGFIRLVTTNEEKTIIGAQIGGVGASDMISELTLAVESGMNAEDIALTIHPHPSLGEITMDVSELALGLPIHI</sequence>
<evidence type="ECO:0000313" key="17">
    <source>
        <dbReference type="EMBL" id="BBC61105.1"/>
    </source>
</evidence>
<dbReference type="PIRSF" id="PIRSF000350">
    <property type="entry name" value="Mercury_reductase_MerA"/>
    <property type="match status" value="1"/>
</dbReference>
<comment type="miscellaneous">
    <text evidence="14">The active site is a redox-active disulfide bond.</text>
</comment>
<dbReference type="PROSITE" id="PS00076">
    <property type="entry name" value="PYRIDINE_REDOX_1"/>
    <property type="match status" value="1"/>
</dbReference>
<keyword evidence="9 14" id="KW-0676">Redox-active center</keyword>
<dbReference type="FunFam" id="3.30.390.30:FF:000001">
    <property type="entry name" value="Dihydrolipoyl dehydrogenase"/>
    <property type="match status" value="1"/>
</dbReference>
<evidence type="ECO:0000259" key="15">
    <source>
        <dbReference type="Pfam" id="PF02852"/>
    </source>
</evidence>
<dbReference type="Pfam" id="PF07992">
    <property type="entry name" value="Pyr_redox_2"/>
    <property type="match status" value="1"/>
</dbReference>
<evidence type="ECO:0000256" key="9">
    <source>
        <dbReference type="ARBA" id="ARBA00023284"/>
    </source>
</evidence>
<feature type="disulfide bond" description="Redox-active" evidence="13">
    <location>
        <begin position="47"/>
        <end position="52"/>
    </location>
</feature>
<dbReference type="PANTHER" id="PTHR22912:SF160">
    <property type="entry name" value="DIHYDROLIPOYL DEHYDROGENASE"/>
    <property type="match status" value="1"/>
</dbReference>
<name>A0A2Z5Y2M1_9ENTE</name>
<dbReference type="InterPro" id="IPR012999">
    <property type="entry name" value="Pyr_OxRdtase_I_AS"/>
</dbReference>
<evidence type="ECO:0000256" key="3">
    <source>
        <dbReference type="ARBA" id="ARBA00016961"/>
    </source>
</evidence>
<dbReference type="GO" id="GO:0006103">
    <property type="term" value="P:2-oxoglutarate metabolic process"/>
    <property type="evidence" value="ECO:0007669"/>
    <property type="project" value="TreeGrafter"/>
</dbReference>
<feature type="binding site" evidence="12">
    <location>
        <begin position="184"/>
        <end position="191"/>
    </location>
    <ligand>
        <name>NAD(+)</name>
        <dbReference type="ChEBI" id="CHEBI:57540"/>
    </ligand>
</feature>
<organism evidence="17 18">
    <name type="scientific">Melissococcus plutonius</name>
    <dbReference type="NCBI Taxonomy" id="33970"/>
    <lineage>
        <taxon>Bacteria</taxon>
        <taxon>Bacillati</taxon>
        <taxon>Bacillota</taxon>
        <taxon>Bacilli</taxon>
        <taxon>Lactobacillales</taxon>
        <taxon>Enterococcaceae</taxon>
        <taxon>Melissococcus</taxon>
    </lineage>
</organism>
<keyword evidence="12" id="KW-0547">Nucleotide-binding</keyword>
<dbReference type="Gene3D" id="3.50.50.60">
    <property type="entry name" value="FAD/NAD(P)-binding domain"/>
    <property type="match status" value="2"/>
</dbReference>
<comment type="cofactor">
    <cofactor evidence="12 14">
        <name>FAD</name>
        <dbReference type="ChEBI" id="CHEBI:57692"/>
    </cofactor>
    <text evidence="12 14">Binds 1 FAD per subunit.</text>
</comment>
<evidence type="ECO:0000256" key="1">
    <source>
        <dbReference type="ARBA" id="ARBA00007532"/>
    </source>
</evidence>
<feature type="binding site" evidence="12">
    <location>
        <begin position="148"/>
        <end position="150"/>
    </location>
    <ligand>
        <name>FAD</name>
        <dbReference type="ChEBI" id="CHEBI:57692"/>
    </ligand>
</feature>
<feature type="binding site" evidence="12">
    <location>
        <position position="56"/>
    </location>
    <ligand>
        <name>FAD</name>
        <dbReference type="ChEBI" id="CHEBI:57692"/>
    </ligand>
</feature>
<feature type="binding site" evidence="12">
    <location>
        <position position="274"/>
    </location>
    <ligand>
        <name>NAD(+)</name>
        <dbReference type="ChEBI" id="CHEBI:57540"/>
    </ligand>
</feature>
<keyword evidence="7 12" id="KW-0520">NAD</keyword>
<gene>
    <name evidence="17" type="ORF">DAT561_0993</name>
</gene>
<keyword evidence="6 14" id="KW-0560">Oxidoreductase</keyword>
<dbReference type="Proteomes" id="UP000269226">
    <property type="component" value="Chromosome"/>
</dbReference>
<keyword evidence="5 12" id="KW-0274">FAD</keyword>
<evidence type="ECO:0000256" key="8">
    <source>
        <dbReference type="ARBA" id="ARBA00023157"/>
    </source>
</evidence>
<dbReference type="AlphaFoldDB" id="A0A2Z5Y2M1"/>
<keyword evidence="8" id="KW-1015">Disulfide bond</keyword>
<dbReference type="SUPFAM" id="SSF51905">
    <property type="entry name" value="FAD/NAD(P)-binding domain"/>
    <property type="match status" value="1"/>
</dbReference>
<feature type="binding site" evidence="12">
    <location>
        <position position="315"/>
    </location>
    <ligand>
        <name>FAD</name>
        <dbReference type="ChEBI" id="CHEBI:57692"/>
    </ligand>
</feature>
<dbReference type="GO" id="GO:0004148">
    <property type="term" value="F:dihydrolipoyl dehydrogenase (NADH) activity"/>
    <property type="evidence" value="ECO:0007669"/>
    <property type="project" value="UniProtKB-EC"/>
</dbReference>
<dbReference type="Gene3D" id="3.30.390.30">
    <property type="match status" value="1"/>
</dbReference>
<dbReference type="SUPFAM" id="SSF55424">
    <property type="entry name" value="FAD/NAD-linked reductases, dimerisation (C-terminal) domain"/>
    <property type="match status" value="1"/>
</dbReference>
<protein>
    <recommendedName>
        <fullName evidence="3 14">Dihydrolipoyl dehydrogenase</fullName>
        <ecNumber evidence="2 14">1.8.1.4</ecNumber>
    </recommendedName>
</protein>
<dbReference type="RefSeq" id="WP_015695020.1">
    <property type="nucleotide sequence ID" value="NZ_AP018492.1"/>
</dbReference>
<dbReference type="EC" id="1.8.1.4" evidence="2 14"/>
<proteinExistence type="inferred from homology"/>
<evidence type="ECO:0000256" key="7">
    <source>
        <dbReference type="ARBA" id="ARBA00023027"/>
    </source>
</evidence>
<evidence type="ECO:0000259" key="16">
    <source>
        <dbReference type="Pfam" id="PF07992"/>
    </source>
</evidence>
<evidence type="ECO:0000256" key="4">
    <source>
        <dbReference type="ARBA" id="ARBA00022630"/>
    </source>
</evidence>
<evidence type="ECO:0000256" key="2">
    <source>
        <dbReference type="ARBA" id="ARBA00012608"/>
    </source>
</evidence>
<comment type="similarity">
    <text evidence="1 14">Belongs to the class-I pyridine nucleotide-disulfide oxidoreductase family.</text>
</comment>
<dbReference type="InterPro" id="IPR036188">
    <property type="entry name" value="FAD/NAD-bd_sf"/>
</dbReference>